<dbReference type="PANTHER" id="PTHR38342">
    <property type="entry name" value="SLR5037 PROTEIN"/>
    <property type="match status" value="1"/>
</dbReference>
<keyword evidence="4" id="KW-1185">Reference proteome</keyword>
<name>A0A8J8TCD1_9EURY</name>
<feature type="compositionally biased region" description="Polar residues" evidence="1">
    <location>
        <begin position="1"/>
        <end position="16"/>
    </location>
</feature>
<dbReference type="CDD" id="cd14797">
    <property type="entry name" value="DUF302"/>
    <property type="match status" value="1"/>
</dbReference>
<dbReference type="Gene3D" id="3.30.310.70">
    <property type="entry name" value="TT1751-like domain"/>
    <property type="match status" value="1"/>
</dbReference>
<dbReference type="InterPro" id="IPR035923">
    <property type="entry name" value="TT1751-like_sf"/>
</dbReference>
<dbReference type="EMBL" id="RKLU01000002">
    <property type="protein sequence ID" value="TQQ83087.1"/>
    <property type="molecule type" value="Genomic_DNA"/>
</dbReference>
<dbReference type="Pfam" id="PF03625">
    <property type="entry name" value="DUF302"/>
    <property type="match status" value="1"/>
</dbReference>
<dbReference type="AlphaFoldDB" id="A0A8J8TCD1"/>
<dbReference type="Proteomes" id="UP000705823">
    <property type="component" value="Unassembled WGS sequence"/>
</dbReference>
<evidence type="ECO:0000259" key="2">
    <source>
        <dbReference type="Pfam" id="PF03625"/>
    </source>
</evidence>
<dbReference type="SUPFAM" id="SSF103247">
    <property type="entry name" value="TT1751-like"/>
    <property type="match status" value="1"/>
</dbReference>
<organism evidence="3 4">
    <name type="scientific">Halonotius terrestris</name>
    <dbReference type="NCBI Taxonomy" id="2487750"/>
    <lineage>
        <taxon>Archaea</taxon>
        <taxon>Methanobacteriati</taxon>
        <taxon>Methanobacteriota</taxon>
        <taxon>Stenosarchaea group</taxon>
        <taxon>Halobacteria</taxon>
        <taxon>Halobacteriales</taxon>
        <taxon>Haloferacaceae</taxon>
        <taxon>Halonotius</taxon>
    </lineage>
</organism>
<evidence type="ECO:0000256" key="1">
    <source>
        <dbReference type="SAM" id="MobiDB-lite"/>
    </source>
</evidence>
<protein>
    <submittedName>
        <fullName evidence="3">DUF302 domain-containing protein</fullName>
    </submittedName>
</protein>
<accession>A0A8J8TCD1</accession>
<proteinExistence type="predicted"/>
<sequence length="160" mass="16932">MMTDSSFNSDCGTATESDPRKLLTDGGTGKGLVTFESDATVSDSVQRVKEVLEEKDAIRLMAEIDHEANAATVDRDLRPTTVLVFGNPDVGTPLMQSAPSLAIDLPMKLLVMEADDGTVTVSYNDPAYLADRHDLTGEDERLETAADALSTLAAVAAGKA</sequence>
<dbReference type="PANTHER" id="PTHR38342:SF2">
    <property type="entry name" value="INNER MEMBRANE OR EXPORTED"/>
    <property type="match status" value="1"/>
</dbReference>
<feature type="region of interest" description="Disordered" evidence="1">
    <location>
        <begin position="1"/>
        <end position="29"/>
    </location>
</feature>
<comment type="caution">
    <text evidence="3">The sequence shown here is derived from an EMBL/GenBank/DDBJ whole genome shotgun (WGS) entry which is preliminary data.</text>
</comment>
<feature type="domain" description="DUF302" evidence="2">
    <location>
        <begin position="64"/>
        <end position="126"/>
    </location>
</feature>
<gene>
    <name evidence="3" type="ORF">EGH24_06550</name>
</gene>
<evidence type="ECO:0000313" key="4">
    <source>
        <dbReference type="Proteomes" id="UP000705823"/>
    </source>
</evidence>
<evidence type="ECO:0000313" key="3">
    <source>
        <dbReference type="EMBL" id="TQQ83087.1"/>
    </source>
</evidence>
<reference evidence="3" key="1">
    <citation type="submission" date="2019-02" db="EMBL/GenBank/DDBJ databases">
        <title>Halonotius sp. a new haloarchaeum isolated from saline soil.</title>
        <authorList>
            <person name="Duran-Viseras A."/>
            <person name="Sanchez-Porro C."/>
            <person name="Ventosa A."/>
        </authorList>
    </citation>
    <scope>NUCLEOTIDE SEQUENCE</scope>
    <source>
        <strain evidence="3">F15B</strain>
    </source>
</reference>
<dbReference type="InterPro" id="IPR005180">
    <property type="entry name" value="DUF302"/>
</dbReference>